<comment type="subunit">
    <text evidence="3">Homodimer.</text>
</comment>
<dbReference type="Proteomes" id="UP001152467">
    <property type="component" value="Unassembled WGS sequence"/>
</dbReference>
<comment type="catalytic activity">
    <reaction evidence="9">
        <text>4-amino-4-deoxychorismate = 4-aminobenzoate + pyruvate + H(+)</text>
        <dbReference type="Rhea" id="RHEA:16201"/>
        <dbReference type="ChEBI" id="CHEBI:15361"/>
        <dbReference type="ChEBI" id="CHEBI:15378"/>
        <dbReference type="ChEBI" id="CHEBI:17836"/>
        <dbReference type="ChEBI" id="CHEBI:58406"/>
        <dbReference type="EC" id="4.1.3.38"/>
    </reaction>
</comment>
<evidence type="ECO:0000256" key="2">
    <source>
        <dbReference type="ARBA" id="ARBA00009320"/>
    </source>
</evidence>
<reference evidence="12 14" key="1">
    <citation type="submission" date="2022-07" db="EMBL/GenBank/DDBJ databases">
        <authorList>
            <person name="Criscuolo A."/>
        </authorList>
    </citation>
    <scope>NUCLEOTIDE SEQUENCE</scope>
    <source>
        <strain evidence="14">CIP 111951</strain>
        <strain evidence="12">CIP111854</strain>
        <strain evidence="11">CIP111951</strain>
    </source>
</reference>
<sequence length="261" mass="29339">MEIIEAHSVSDYDRGLLYGDGFFTTAQVQGGQILLWDRHLNRLKECQQRLQFPSLDWQTLNERCNVESQKLEYGVLKVIITRGVGGRGYLPPKQAHPHVILQTSHYPTHYPELLQRGLALQYSAIQLGHQPLLAGLKTLNRLEQVLIKQDAEKYSCDDVLVCDINSDVVETSVGNLIAVKAGRAFTPILNKCGISGVYLQHLAKHNKIEQRRIKVEEILEMDALFVCNSLLGCAFVRSLGTNEFDLSLAKLLQTQLESGML</sequence>
<dbReference type="InterPro" id="IPR050571">
    <property type="entry name" value="Class-IV_PLP-Dep_Aminotrnsfr"/>
</dbReference>
<dbReference type="EC" id="4.1.3.38" evidence="8 10"/>
<proteinExistence type="inferred from homology"/>
<evidence type="ECO:0000256" key="8">
    <source>
        <dbReference type="ARBA" id="ARBA00035676"/>
    </source>
</evidence>
<evidence type="ECO:0000256" key="10">
    <source>
        <dbReference type="NCBIfam" id="TIGR03461"/>
    </source>
</evidence>
<name>A0A9W4QXT8_9GAMM</name>
<dbReference type="SUPFAM" id="SSF56752">
    <property type="entry name" value="D-aminoacid aminotransferase-like PLP-dependent enzymes"/>
    <property type="match status" value="1"/>
</dbReference>
<dbReference type="GO" id="GO:0030170">
    <property type="term" value="F:pyridoxal phosphate binding"/>
    <property type="evidence" value="ECO:0007669"/>
    <property type="project" value="InterPro"/>
</dbReference>
<dbReference type="Pfam" id="PF01063">
    <property type="entry name" value="Aminotran_4"/>
    <property type="match status" value="1"/>
</dbReference>
<comment type="caution">
    <text evidence="12">The sequence shown here is derived from an EMBL/GenBank/DDBJ whole genome shotgun (WGS) entry which is preliminary data.</text>
</comment>
<dbReference type="Gene3D" id="3.20.10.10">
    <property type="entry name" value="D-amino Acid Aminotransferase, subunit A, domain 2"/>
    <property type="match status" value="1"/>
</dbReference>
<dbReference type="RefSeq" id="WP_261592379.1">
    <property type="nucleotide sequence ID" value="NZ_CAMAPC010000006.1"/>
</dbReference>
<dbReference type="NCBIfam" id="TIGR03461">
    <property type="entry name" value="pabC_Proteo"/>
    <property type="match status" value="1"/>
</dbReference>
<keyword evidence="4" id="KW-0663">Pyridoxal phosphate</keyword>
<keyword evidence="13" id="KW-1185">Reference proteome</keyword>
<organism evidence="12 13">
    <name type="scientific">Pseudoalteromonas holothuriae</name>
    <dbReference type="NCBI Taxonomy" id="2963714"/>
    <lineage>
        <taxon>Bacteria</taxon>
        <taxon>Pseudomonadati</taxon>
        <taxon>Pseudomonadota</taxon>
        <taxon>Gammaproteobacteria</taxon>
        <taxon>Alteromonadales</taxon>
        <taxon>Pseudoalteromonadaceae</taxon>
        <taxon>Pseudoalteromonas</taxon>
    </lineage>
</organism>
<evidence type="ECO:0000256" key="4">
    <source>
        <dbReference type="ARBA" id="ARBA00022898"/>
    </source>
</evidence>
<comment type="cofactor">
    <cofactor evidence="1">
        <name>pyridoxal 5'-phosphate</name>
        <dbReference type="ChEBI" id="CHEBI:597326"/>
    </cofactor>
</comment>
<comment type="similarity">
    <text evidence="2">Belongs to the class-IV pyridoxal-phosphate-dependent aminotransferase family.</text>
</comment>
<evidence type="ECO:0000256" key="3">
    <source>
        <dbReference type="ARBA" id="ARBA00011738"/>
    </source>
</evidence>
<evidence type="ECO:0000256" key="7">
    <source>
        <dbReference type="ARBA" id="ARBA00035633"/>
    </source>
</evidence>
<evidence type="ECO:0000313" key="12">
    <source>
        <dbReference type="EMBL" id="CAH9057962.1"/>
    </source>
</evidence>
<dbReference type="GO" id="GO:0008153">
    <property type="term" value="P:4-aminobenzoate biosynthetic process"/>
    <property type="evidence" value="ECO:0007669"/>
    <property type="project" value="UniProtKB-UniRule"/>
</dbReference>
<dbReference type="PANTHER" id="PTHR42743">
    <property type="entry name" value="AMINO-ACID AMINOTRANSFERASE"/>
    <property type="match status" value="1"/>
</dbReference>
<dbReference type="Proteomes" id="UP001152485">
    <property type="component" value="Unassembled WGS sequence"/>
</dbReference>
<evidence type="ECO:0000256" key="1">
    <source>
        <dbReference type="ARBA" id="ARBA00001933"/>
    </source>
</evidence>
<dbReference type="GO" id="GO:0046656">
    <property type="term" value="P:folic acid biosynthetic process"/>
    <property type="evidence" value="ECO:0007669"/>
    <property type="project" value="UniProtKB-KW"/>
</dbReference>
<evidence type="ECO:0000256" key="9">
    <source>
        <dbReference type="ARBA" id="ARBA00049529"/>
    </source>
</evidence>
<comment type="pathway">
    <text evidence="7">Cofactor biosynthesis; tetrahydrofolate biosynthesis; 4-aminobenzoate from chorismate: step 2/2.</text>
</comment>
<evidence type="ECO:0000313" key="14">
    <source>
        <dbReference type="Proteomes" id="UP001152485"/>
    </source>
</evidence>
<dbReference type="InterPro" id="IPR017824">
    <property type="entry name" value="Aminodeoxychorismate_lyase_IV"/>
</dbReference>
<dbReference type="Gene3D" id="3.30.470.10">
    <property type="match status" value="1"/>
</dbReference>
<dbReference type="PANTHER" id="PTHR42743:SF2">
    <property type="entry name" value="AMINODEOXYCHORISMATE LYASE"/>
    <property type="match status" value="1"/>
</dbReference>
<evidence type="ECO:0000313" key="13">
    <source>
        <dbReference type="Proteomes" id="UP001152467"/>
    </source>
</evidence>
<evidence type="ECO:0000256" key="6">
    <source>
        <dbReference type="ARBA" id="ARBA00023239"/>
    </source>
</evidence>
<dbReference type="InterPro" id="IPR043131">
    <property type="entry name" value="BCAT-like_N"/>
</dbReference>
<dbReference type="InterPro" id="IPR043132">
    <property type="entry name" value="BCAT-like_C"/>
</dbReference>
<keyword evidence="5" id="KW-0289">Folate biosynthesis</keyword>
<evidence type="ECO:0000256" key="5">
    <source>
        <dbReference type="ARBA" id="ARBA00022909"/>
    </source>
</evidence>
<dbReference type="GO" id="GO:0005829">
    <property type="term" value="C:cytosol"/>
    <property type="evidence" value="ECO:0007669"/>
    <property type="project" value="TreeGrafter"/>
</dbReference>
<evidence type="ECO:0000313" key="11">
    <source>
        <dbReference type="EMBL" id="CAH9055266.1"/>
    </source>
</evidence>
<dbReference type="EMBL" id="CAMAPD010000004">
    <property type="protein sequence ID" value="CAH9055266.1"/>
    <property type="molecule type" value="Genomic_DNA"/>
</dbReference>
<gene>
    <name evidence="12" type="primary">pabC_2</name>
    <name evidence="11" type="synonym">pabC_1</name>
    <name evidence="12" type="ORF">PSECIP111854_02103</name>
    <name evidence="11" type="ORF">PSECIP111951_01206</name>
</gene>
<keyword evidence="6 12" id="KW-0456">Lyase</keyword>
<dbReference type="InterPro" id="IPR036038">
    <property type="entry name" value="Aminotransferase-like"/>
</dbReference>
<dbReference type="AlphaFoldDB" id="A0A9W4QXT8"/>
<dbReference type="GO" id="GO:0008696">
    <property type="term" value="F:4-amino-4-deoxychorismate lyase activity"/>
    <property type="evidence" value="ECO:0007669"/>
    <property type="project" value="UniProtKB-UniRule"/>
</dbReference>
<accession>A0A9W4QXT8</accession>
<dbReference type="InterPro" id="IPR001544">
    <property type="entry name" value="Aminotrans_IV"/>
</dbReference>
<dbReference type="EMBL" id="CAMAPC010000006">
    <property type="protein sequence ID" value="CAH9057962.1"/>
    <property type="molecule type" value="Genomic_DNA"/>
</dbReference>
<protein>
    <recommendedName>
        <fullName evidence="8 10">Aminodeoxychorismate lyase</fullName>
        <ecNumber evidence="8 10">4.1.3.38</ecNumber>
    </recommendedName>
</protein>